<comment type="caution">
    <text evidence="2">The sequence shown here is derived from an EMBL/GenBank/DDBJ whole genome shotgun (WGS) entry which is preliminary data.</text>
</comment>
<protein>
    <submittedName>
        <fullName evidence="2">Uncharacterized protein</fullName>
    </submittedName>
</protein>
<accession>A0A8X8W7H4</accession>
<proteinExistence type="predicted"/>
<organism evidence="2">
    <name type="scientific">Salvia splendens</name>
    <name type="common">Scarlet sage</name>
    <dbReference type="NCBI Taxonomy" id="180675"/>
    <lineage>
        <taxon>Eukaryota</taxon>
        <taxon>Viridiplantae</taxon>
        <taxon>Streptophyta</taxon>
        <taxon>Embryophyta</taxon>
        <taxon>Tracheophyta</taxon>
        <taxon>Spermatophyta</taxon>
        <taxon>Magnoliopsida</taxon>
        <taxon>eudicotyledons</taxon>
        <taxon>Gunneridae</taxon>
        <taxon>Pentapetalae</taxon>
        <taxon>asterids</taxon>
        <taxon>lamiids</taxon>
        <taxon>Lamiales</taxon>
        <taxon>Lamiaceae</taxon>
        <taxon>Nepetoideae</taxon>
        <taxon>Mentheae</taxon>
        <taxon>Salviinae</taxon>
        <taxon>Salvia</taxon>
        <taxon>Salvia subgen. Calosphace</taxon>
        <taxon>core Calosphace</taxon>
    </lineage>
</organism>
<evidence type="ECO:0000313" key="2">
    <source>
        <dbReference type="EMBL" id="KAG6389011.1"/>
    </source>
</evidence>
<dbReference type="AlphaFoldDB" id="A0A8X8W7H4"/>
<dbReference type="Proteomes" id="UP000298416">
    <property type="component" value="Unassembled WGS sequence"/>
</dbReference>
<feature type="compositionally biased region" description="Basic and acidic residues" evidence="1">
    <location>
        <begin position="144"/>
        <end position="154"/>
    </location>
</feature>
<feature type="region of interest" description="Disordered" evidence="1">
    <location>
        <begin position="144"/>
        <end position="166"/>
    </location>
</feature>
<name>A0A8X8W7H4_SALSN</name>
<gene>
    <name evidence="2" type="ORF">SASPL_150448</name>
</gene>
<dbReference type="EMBL" id="PNBA02000020">
    <property type="protein sequence ID" value="KAG6389011.1"/>
    <property type="molecule type" value="Genomic_DNA"/>
</dbReference>
<evidence type="ECO:0000313" key="3">
    <source>
        <dbReference type="Proteomes" id="UP000298416"/>
    </source>
</evidence>
<reference evidence="2" key="1">
    <citation type="submission" date="2018-01" db="EMBL/GenBank/DDBJ databases">
        <authorList>
            <person name="Mao J.F."/>
        </authorList>
    </citation>
    <scope>NUCLEOTIDE SEQUENCE</scope>
    <source>
        <strain evidence="2">Huo1</strain>
        <tissue evidence="2">Leaf</tissue>
    </source>
</reference>
<keyword evidence="3" id="KW-1185">Reference proteome</keyword>
<reference evidence="2" key="2">
    <citation type="submission" date="2020-08" db="EMBL/GenBank/DDBJ databases">
        <title>Plant Genome Project.</title>
        <authorList>
            <person name="Zhang R.-G."/>
        </authorList>
    </citation>
    <scope>NUCLEOTIDE SEQUENCE</scope>
    <source>
        <strain evidence="2">Huo1</strain>
        <tissue evidence="2">Leaf</tissue>
    </source>
</reference>
<evidence type="ECO:0000256" key="1">
    <source>
        <dbReference type="SAM" id="MobiDB-lite"/>
    </source>
</evidence>
<sequence>MNQRRTARKQVTPQAIADNAILAYRSYRPRPESSIMRILYKFFELWEEANKHGISGLDGIRHLIPLLPDDWEIWTTRLLEDYIYRRADTLEDVGDFPGFISAIFQQYAEYQNFPPASPDIQASHPLQWDTPAHLTVESYGQYHHEAGPSHRQEVDLPPGRGGIPCS</sequence>